<organism evidence="3">
    <name type="scientific">Kitasatospora sp. CMC57</name>
    <dbReference type="NCBI Taxonomy" id="3231513"/>
    <lineage>
        <taxon>Bacteria</taxon>
        <taxon>Bacillati</taxon>
        <taxon>Actinomycetota</taxon>
        <taxon>Actinomycetes</taxon>
        <taxon>Kitasatosporales</taxon>
        <taxon>Streptomycetaceae</taxon>
        <taxon>Kitasatospora</taxon>
    </lineage>
</organism>
<dbReference type="AlphaFoldDB" id="A0AB33JWD5"/>
<dbReference type="PROSITE" id="PS50801">
    <property type="entry name" value="STAS"/>
    <property type="match status" value="1"/>
</dbReference>
<feature type="domain" description="STAS" evidence="2">
    <location>
        <begin position="19"/>
        <end position="98"/>
    </location>
</feature>
<dbReference type="InterPro" id="IPR058548">
    <property type="entry name" value="MlaB-like_STAS"/>
</dbReference>
<protein>
    <recommendedName>
        <fullName evidence="2">STAS domain-containing protein</fullName>
    </recommendedName>
</protein>
<feature type="region of interest" description="Disordered" evidence="1">
    <location>
        <begin position="114"/>
        <end position="180"/>
    </location>
</feature>
<dbReference type="RefSeq" id="WP_407987238.1">
    <property type="nucleotide sequence ID" value="NZ_AP035881.2"/>
</dbReference>
<proteinExistence type="predicted"/>
<dbReference type="InterPro" id="IPR002645">
    <property type="entry name" value="STAS_dom"/>
</dbReference>
<gene>
    <name evidence="3" type="ORF">KCMC57_10300</name>
</gene>
<name>A0AB33JWD5_9ACTN</name>
<dbReference type="Pfam" id="PF13466">
    <property type="entry name" value="STAS_2"/>
    <property type="match status" value="1"/>
</dbReference>
<evidence type="ECO:0000256" key="1">
    <source>
        <dbReference type="SAM" id="MobiDB-lite"/>
    </source>
</evidence>
<dbReference type="PANTHER" id="PTHR33495">
    <property type="entry name" value="ANTI-SIGMA FACTOR ANTAGONIST TM_1081-RELATED-RELATED"/>
    <property type="match status" value="1"/>
</dbReference>
<dbReference type="PANTHER" id="PTHR33495:SF2">
    <property type="entry name" value="ANTI-SIGMA FACTOR ANTAGONIST TM_1081-RELATED"/>
    <property type="match status" value="1"/>
</dbReference>
<reference evidence="3" key="1">
    <citation type="submission" date="2024-07" db="EMBL/GenBank/DDBJ databases">
        <title>Complete genome sequences of cellulolytic bacteria, Kitasatospora sp. CMC57 and Streptomyces sp. CMC78, isolated from Japanese agricultural soil.</title>
        <authorList>
            <person name="Hashimoto T."/>
            <person name="Ito M."/>
            <person name="Iwamoto M."/>
            <person name="Fukahori D."/>
            <person name="Shoda T."/>
            <person name="Sakoda M."/>
            <person name="Morohoshi T."/>
            <person name="Mitsuboshi M."/>
            <person name="Nishizawa T."/>
        </authorList>
    </citation>
    <scope>NUCLEOTIDE SEQUENCE</scope>
    <source>
        <strain evidence="3">CMC57</strain>
    </source>
</reference>
<dbReference type="EMBL" id="AP035881">
    <property type="protein sequence ID" value="BFP44662.1"/>
    <property type="molecule type" value="Genomic_DNA"/>
</dbReference>
<dbReference type="CDD" id="cd07043">
    <property type="entry name" value="STAS_anti-anti-sigma_factors"/>
    <property type="match status" value="1"/>
</dbReference>
<dbReference type="InterPro" id="IPR036513">
    <property type="entry name" value="STAS_dom_sf"/>
</dbReference>
<evidence type="ECO:0000313" key="3">
    <source>
        <dbReference type="EMBL" id="BFP44662.1"/>
    </source>
</evidence>
<accession>A0AB33JWD5</accession>
<sequence>MPVLQSLNVYRHDRGSRALIVLAGELDLATAPLVCAALEGCAREGIQTIHVDVGALTFCDVSGLNVFLTAARAAEVAGGSLRLHHPGRALARLLDLSGTGFLLRDLPGLPAAALPPLPRTGRPSSISGVVPGSRGTGQPPRLPGGTGVGGSQPCPPRARRDHGTTRVHSLSPPAPPGGSL</sequence>
<dbReference type="Gene3D" id="3.30.750.24">
    <property type="entry name" value="STAS domain"/>
    <property type="match status" value="1"/>
</dbReference>
<dbReference type="GO" id="GO:0043856">
    <property type="term" value="F:anti-sigma factor antagonist activity"/>
    <property type="evidence" value="ECO:0007669"/>
    <property type="project" value="TreeGrafter"/>
</dbReference>
<evidence type="ECO:0000259" key="2">
    <source>
        <dbReference type="PROSITE" id="PS50801"/>
    </source>
</evidence>
<dbReference type="SUPFAM" id="SSF52091">
    <property type="entry name" value="SpoIIaa-like"/>
    <property type="match status" value="1"/>
</dbReference>